<keyword evidence="4" id="KW-0732">Signal</keyword>
<dbReference type="Proteomes" id="UP000613193">
    <property type="component" value="Unassembled WGS sequence"/>
</dbReference>
<comment type="cofactor">
    <cofactor evidence="1">
        <name>Ca(2+)</name>
        <dbReference type="ChEBI" id="CHEBI:29108"/>
    </cofactor>
</comment>
<dbReference type="SUPFAM" id="SSF74650">
    <property type="entry name" value="Galactose mutarotase-like"/>
    <property type="match status" value="1"/>
</dbReference>
<feature type="domain" description="Polysaccharide lyase 8 N-terminal alpha-helical" evidence="9">
    <location>
        <begin position="35"/>
        <end position="297"/>
    </location>
</feature>
<evidence type="ECO:0000256" key="6">
    <source>
        <dbReference type="ARBA" id="ARBA00023239"/>
    </source>
</evidence>
<feature type="active site" evidence="7">
    <location>
        <position position="232"/>
    </location>
</feature>
<evidence type="ECO:0000256" key="5">
    <source>
        <dbReference type="ARBA" id="ARBA00022837"/>
    </source>
</evidence>
<evidence type="ECO:0000259" key="8">
    <source>
        <dbReference type="Pfam" id="PF02278"/>
    </source>
</evidence>
<gene>
    <name evidence="10" type="ORF">I5M19_10280</name>
</gene>
<dbReference type="SUPFAM" id="SSF48230">
    <property type="entry name" value="Chondroitin AC/alginate lyase"/>
    <property type="match status" value="1"/>
</dbReference>
<evidence type="ECO:0000256" key="2">
    <source>
        <dbReference type="ARBA" id="ARBA00006699"/>
    </source>
</evidence>
<comment type="subunit">
    <text evidence="3">Monomer.</text>
</comment>
<dbReference type="GO" id="GO:0005576">
    <property type="term" value="C:extracellular region"/>
    <property type="evidence" value="ECO:0007669"/>
    <property type="project" value="InterPro"/>
</dbReference>
<keyword evidence="11" id="KW-1185">Reference proteome</keyword>
<comment type="similarity">
    <text evidence="2">Belongs to the polysaccharide lyase 8 family.</text>
</comment>
<reference evidence="10" key="1">
    <citation type="submission" date="2020-12" db="EMBL/GenBank/DDBJ databases">
        <title>Bacterial novel species Mucilaginibacter sp. SD-g isolated from soil.</title>
        <authorList>
            <person name="Jung H.-Y."/>
        </authorList>
    </citation>
    <scope>NUCLEOTIDE SEQUENCE</scope>
    <source>
        <strain evidence="10">SD-g</strain>
    </source>
</reference>
<organism evidence="10 11">
    <name type="scientific">Mucilaginibacter segetis</name>
    <dbReference type="NCBI Taxonomy" id="2793071"/>
    <lineage>
        <taxon>Bacteria</taxon>
        <taxon>Pseudomonadati</taxon>
        <taxon>Bacteroidota</taxon>
        <taxon>Sphingobacteriia</taxon>
        <taxon>Sphingobacteriales</taxon>
        <taxon>Sphingobacteriaceae</taxon>
        <taxon>Mucilaginibacter</taxon>
    </lineage>
</organism>
<dbReference type="GO" id="GO:0005975">
    <property type="term" value="P:carbohydrate metabolic process"/>
    <property type="evidence" value="ECO:0007669"/>
    <property type="project" value="InterPro"/>
</dbReference>
<proteinExistence type="inferred from homology"/>
<feature type="active site" evidence="7">
    <location>
        <position position="223"/>
    </location>
</feature>
<evidence type="ECO:0000313" key="11">
    <source>
        <dbReference type="Proteomes" id="UP000613193"/>
    </source>
</evidence>
<accession>A0A934PUC4</accession>
<dbReference type="InterPro" id="IPR003159">
    <property type="entry name" value="Lyase_8_central_dom"/>
</dbReference>
<keyword evidence="5" id="KW-0106">Calcium</keyword>
<dbReference type="RefSeq" id="WP_200066246.1">
    <property type="nucleotide sequence ID" value="NZ_JAEHFW010000002.1"/>
</dbReference>
<dbReference type="InterPro" id="IPR008929">
    <property type="entry name" value="Chondroitin_lyas"/>
</dbReference>
<dbReference type="Gene3D" id="2.70.98.10">
    <property type="match status" value="1"/>
</dbReference>
<dbReference type="AlphaFoldDB" id="A0A934PUC4"/>
<comment type="caution">
    <text evidence="10">The sequence shown here is derived from an EMBL/GenBank/DDBJ whole genome shotgun (WGS) entry which is preliminary data.</text>
</comment>
<dbReference type="InterPro" id="IPR014718">
    <property type="entry name" value="GH-type_carb-bd"/>
</dbReference>
<evidence type="ECO:0000259" key="9">
    <source>
        <dbReference type="Pfam" id="PF08124"/>
    </source>
</evidence>
<dbReference type="PANTHER" id="PTHR38481:SF1">
    <property type="entry name" value="HYALURONATE LYASE"/>
    <property type="match status" value="1"/>
</dbReference>
<dbReference type="GO" id="GO:0030246">
    <property type="term" value="F:carbohydrate binding"/>
    <property type="evidence" value="ECO:0007669"/>
    <property type="project" value="InterPro"/>
</dbReference>
<dbReference type="InterPro" id="IPR011071">
    <property type="entry name" value="Lyase_8-like_C"/>
</dbReference>
<dbReference type="InterPro" id="IPR038970">
    <property type="entry name" value="Lyase_8"/>
</dbReference>
<feature type="active site" evidence="7">
    <location>
        <position position="286"/>
    </location>
</feature>
<dbReference type="Gene3D" id="2.60.220.10">
    <property type="entry name" value="Polysaccharide lyase family 8-like, C-terminal"/>
    <property type="match status" value="1"/>
</dbReference>
<feature type="domain" description="Polysaccharide lyase family 8 central" evidence="8">
    <location>
        <begin position="335"/>
        <end position="572"/>
    </location>
</feature>
<dbReference type="Gene3D" id="1.50.10.100">
    <property type="entry name" value="Chondroitin AC/alginate lyase"/>
    <property type="match status" value="1"/>
</dbReference>
<dbReference type="InterPro" id="IPR011013">
    <property type="entry name" value="Gal_mutarotase_sf_dom"/>
</dbReference>
<keyword evidence="6 10" id="KW-0456">Lyase</keyword>
<dbReference type="EMBL" id="JAEHFW010000002">
    <property type="protein sequence ID" value="MBK0379697.1"/>
    <property type="molecule type" value="Genomic_DNA"/>
</dbReference>
<dbReference type="InterPro" id="IPR012970">
    <property type="entry name" value="Lyase_8_alpha_N"/>
</dbReference>
<evidence type="ECO:0000256" key="4">
    <source>
        <dbReference type="ARBA" id="ARBA00022729"/>
    </source>
</evidence>
<dbReference type="PANTHER" id="PTHR38481">
    <property type="entry name" value="HYALURONATE LYASE"/>
    <property type="match status" value="1"/>
</dbReference>
<evidence type="ECO:0000256" key="1">
    <source>
        <dbReference type="ARBA" id="ARBA00001913"/>
    </source>
</evidence>
<name>A0A934PUC4_9SPHI</name>
<dbReference type="Pfam" id="PF02278">
    <property type="entry name" value="Lyase_8"/>
    <property type="match status" value="1"/>
</dbReference>
<evidence type="ECO:0000313" key="10">
    <source>
        <dbReference type="EMBL" id="MBK0379697.1"/>
    </source>
</evidence>
<dbReference type="GO" id="GO:0016837">
    <property type="term" value="F:carbon-oxygen lyase activity, acting on polysaccharides"/>
    <property type="evidence" value="ECO:0007669"/>
    <property type="project" value="UniProtKB-ARBA"/>
</dbReference>
<evidence type="ECO:0000256" key="3">
    <source>
        <dbReference type="ARBA" id="ARBA00011245"/>
    </source>
</evidence>
<sequence length="676" mass="77080">MRGEFPVSNKILFLLLIVFLRFLPDQALAQNQVIIERYKQYLTDNIKTEDQKVNTLQTSLNKYGQWPDINYESNANAYWQTGDHLDRVRYLSLAWANPLSTNYHSSELKVVIDRSLDHWLNKRYANSNWWFNEIGVPMLMRDILVLLQDSLANRQFKDAMEVLNQFKVAGTGANLTWSAELGFFYGLLSNNSVLMKNCRKHILNEIKIGTKEGIMPDYSFHQHGARLQIYHYGNAYLRNNIRIAWMLRGTKWAFPDVKIDLLIDLIKNGWQWMSRGIYTVPGTVDRAVSRQGMLKSADMLDLIPLLTQLRPNYAALFRQIKKQQENRGQQLLGYRNFPYSDFSAYHTKNYSFLLKTISERTLETESINGENLKGRLLNAGNQFLLHDGQEYDDLMPFWDWNKLPGITNSASGHLSIIKKEYNGGTGDGTSGISAMDYALGNSGKSITAHKVWISHKNIMLCLIANLMFGEAATDCFTVLDQCRYRGNVNIYEQSKPKEGISHLKNTKWVFHSGFAYIPVYPSVMTLEVKHVKGSWSSINRSASNKILTDTVFLLQLDHLPSKKPQSTGYVIASAKNTAEVNRIVKDPGFQISSNNKKCQSVIFTDGVIFAAFFSPSTQKIGRYNISTNHPCLIVINKEKLFISDPLHKGNEVRLKLNNREIAIKLPADGSTISINI</sequence>
<evidence type="ECO:0000256" key="7">
    <source>
        <dbReference type="PIRSR" id="PIRSR638970-1"/>
    </source>
</evidence>
<dbReference type="Pfam" id="PF08124">
    <property type="entry name" value="Lyase_8_N"/>
    <property type="match status" value="1"/>
</dbReference>
<dbReference type="SUPFAM" id="SSF49863">
    <property type="entry name" value="Hyaluronate lyase-like, C-terminal domain"/>
    <property type="match status" value="1"/>
</dbReference>
<protein>
    <submittedName>
        <fullName evidence="10">Chondroitin AC lyase</fullName>
    </submittedName>
</protein>